<dbReference type="SUPFAM" id="SSF48403">
    <property type="entry name" value="Ankyrin repeat"/>
    <property type="match status" value="1"/>
</dbReference>
<dbReference type="PANTHER" id="PTHR24159:SF5">
    <property type="entry name" value="ANK_REP_REGION DOMAIN-CONTAINING PROTEIN"/>
    <property type="match status" value="1"/>
</dbReference>
<comment type="caution">
    <text evidence="1">The sequence shown here is derived from an EMBL/GenBank/DDBJ whole genome shotgun (WGS) entry which is preliminary data.</text>
</comment>
<keyword evidence="2" id="KW-1185">Reference proteome</keyword>
<dbReference type="Proteomes" id="UP001470230">
    <property type="component" value="Unassembled WGS sequence"/>
</dbReference>
<dbReference type="Pfam" id="PF12796">
    <property type="entry name" value="Ank_2"/>
    <property type="match status" value="1"/>
</dbReference>
<dbReference type="InterPro" id="IPR036770">
    <property type="entry name" value="Ankyrin_rpt-contain_sf"/>
</dbReference>
<evidence type="ECO:0008006" key="3">
    <source>
        <dbReference type="Google" id="ProtNLM"/>
    </source>
</evidence>
<dbReference type="EMBL" id="JAPFFF010000014">
    <property type="protein sequence ID" value="KAK8870645.1"/>
    <property type="molecule type" value="Genomic_DNA"/>
</dbReference>
<proteinExistence type="predicted"/>
<dbReference type="SMART" id="SM00248">
    <property type="entry name" value="ANK"/>
    <property type="match status" value="2"/>
</dbReference>
<accession>A0ABR2IZD5</accession>
<dbReference type="InterPro" id="IPR002110">
    <property type="entry name" value="Ankyrin_rpt"/>
</dbReference>
<dbReference type="PANTHER" id="PTHR24159">
    <property type="match status" value="1"/>
</dbReference>
<evidence type="ECO:0000313" key="1">
    <source>
        <dbReference type="EMBL" id="KAK8870645.1"/>
    </source>
</evidence>
<dbReference type="Gene3D" id="1.25.40.20">
    <property type="entry name" value="Ankyrin repeat-containing domain"/>
    <property type="match status" value="1"/>
</dbReference>
<gene>
    <name evidence="1" type="ORF">M9Y10_008532</name>
</gene>
<name>A0ABR2IZD5_9EUKA</name>
<protein>
    <recommendedName>
        <fullName evidence="3">Ankyrin repeat protein</fullName>
    </recommendedName>
</protein>
<reference evidence="1 2" key="1">
    <citation type="submission" date="2024-04" db="EMBL/GenBank/DDBJ databases">
        <title>Tritrichomonas musculus Genome.</title>
        <authorList>
            <person name="Alves-Ferreira E."/>
            <person name="Grigg M."/>
            <person name="Lorenzi H."/>
            <person name="Galac M."/>
        </authorList>
    </citation>
    <scope>NUCLEOTIDE SEQUENCE [LARGE SCALE GENOMIC DNA]</scope>
    <source>
        <strain evidence="1 2">EAF2021</strain>
    </source>
</reference>
<organism evidence="1 2">
    <name type="scientific">Tritrichomonas musculus</name>
    <dbReference type="NCBI Taxonomy" id="1915356"/>
    <lineage>
        <taxon>Eukaryota</taxon>
        <taxon>Metamonada</taxon>
        <taxon>Parabasalia</taxon>
        <taxon>Tritrichomonadida</taxon>
        <taxon>Tritrichomonadidae</taxon>
        <taxon>Tritrichomonas</taxon>
    </lineage>
</organism>
<sequence>MSSCNFFLLTSSNSDQLIPELLSSPEAKDKSSLIPLLVKASVIRPFSLDAYAELAIKAFSESDLKGKLLSTLFDPESEYPGTIVLAYHLWQKNFYTSEEITNCIYEKYPYFGNYKSRYLFSIFSLLIKERNRDEFEQQCHNFYMTYAMGAGNMFAPFFLSLPSKSKEEIRALIAAPYGDVGNAIVKDNVDYLKSNEINVNGTLVPSFFMATDLGQQSPSYLQWAALCGAEQCFNFLLNAGADAQVKDRQGRSALQYAAAGGNLTILRELQKLVTDIDRAKETAAEYENHEVFSQI</sequence>
<evidence type="ECO:0000313" key="2">
    <source>
        <dbReference type="Proteomes" id="UP001470230"/>
    </source>
</evidence>